<proteinExistence type="predicted"/>
<sequence length="121" mass="12974">MSPGRFIAMLPLSETFQLVFILLANLLLEKMSSLRTQSTAGGVVGLSSVGSDRTGATSTAAGSHSHSHRKHHHHHRSRSAPRAPEKPPRKRHLNPGHSLASIPSQIKLSMLNSGLISFVSA</sequence>
<name>A0ABP1NEE6_XYLVO</name>
<protein>
    <submittedName>
        <fullName evidence="2">Uncharacterized protein</fullName>
    </submittedName>
</protein>
<feature type="compositionally biased region" description="Basic residues" evidence="1">
    <location>
        <begin position="65"/>
        <end position="79"/>
    </location>
</feature>
<dbReference type="EMBL" id="CAXAJV020001290">
    <property type="protein sequence ID" value="CAL7939364.1"/>
    <property type="molecule type" value="Genomic_DNA"/>
</dbReference>
<feature type="compositionally biased region" description="Low complexity" evidence="1">
    <location>
        <begin position="45"/>
        <end position="64"/>
    </location>
</feature>
<reference evidence="2 3" key="1">
    <citation type="submission" date="2024-08" db="EMBL/GenBank/DDBJ databases">
        <authorList>
            <person name="Will J Nash"/>
            <person name="Angela Man"/>
            <person name="Seanna McTaggart"/>
            <person name="Kendall Baker"/>
            <person name="Tom Barker"/>
            <person name="Leah Catchpole"/>
            <person name="Alex Durrant"/>
            <person name="Karim Gharbi"/>
            <person name="Naomi Irish"/>
            <person name="Gemy Kaithakottil"/>
            <person name="Debby Ku"/>
            <person name="Aaliyah Providence"/>
            <person name="Felix Shaw"/>
            <person name="David Swarbreck"/>
            <person name="Chris Watkins"/>
            <person name="Ann M. McCartney"/>
            <person name="Giulio Formenti"/>
            <person name="Alice Mouton"/>
            <person name="Noel Vella"/>
            <person name="Bjorn M von Reumont"/>
            <person name="Adriana Vella"/>
            <person name="Wilfried Haerty"/>
        </authorList>
    </citation>
    <scope>NUCLEOTIDE SEQUENCE [LARGE SCALE GENOMIC DNA]</scope>
</reference>
<accession>A0ABP1NEE6</accession>
<evidence type="ECO:0000256" key="1">
    <source>
        <dbReference type="SAM" id="MobiDB-lite"/>
    </source>
</evidence>
<gene>
    <name evidence="2" type="ORF">XYLVIOL_LOCUS3837</name>
</gene>
<feature type="region of interest" description="Disordered" evidence="1">
    <location>
        <begin position="42"/>
        <end position="101"/>
    </location>
</feature>
<evidence type="ECO:0000313" key="2">
    <source>
        <dbReference type="EMBL" id="CAL7939364.1"/>
    </source>
</evidence>
<dbReference type="Proteomes" id="UP001642520">
    <property type="component" value="Unassembled WGS sequence"/>
</dbReference>
<comment type="caution">
    <text evidence="2">The sequence shown here is derived from an EMBL/GenBank/DDBJ whole genome shotgun (WGS) entry which is preliminary data.</text>
</comment>
<keyword evidence="3" id="KW-1185">Reference proteome</keyword>
<organism evidence="2 3">
    <name type="scientific">Xylocopa violacea</name>
    <name type="common">Violet carpenter bee</name>
    <name type="synonym">Apis violacea</name>
    <dbReference type="NCBI Taxonomy" id="135666"/>
    <lineage>
        <taxon>Eukaryota</taxon>
        <taxon>Metazoa</taxon>
        <taxon>Ecdysozoa</taxon>
        <taxon>Arthropoda</taxon>
        <taxon>Hexapoda</taxon>
        <taxon>Insecta</taxon>
        <taxon>Pterygota</taxon>
        <taxon>Neoptera</taxon>
        <taxon>Endopterygota</taxon>
        <taxon>Hymenoptera</taxon>
        <taxon>Apocrita</taxon>
        <taxon>Aculeata</taxon>
        <taxon>Apoidea</taxon>
        <taxon>Anthophila</taxon>
        <taxon>Apidae</taxon>
        <taxon>Xylocopa</taxon>
        <taxon>Xylocopa</taxon>
    </lineage>
</organism>
<evidence type="ECO:0000313" key="3">
    <source>
        <dbReference type="Proteomes" id="UP001642520"/>
    </source>
</evidence>